<dbReference type="EMBL" id="CTEE01000003">
    <property type="protein sequence ID" value="CQD24625.1"/>
    <property type="molecule type" value="Genomic_DNA"/>
</dbReference>
<protein>
    <submittedName>
        <fullName evidence="3">PE domain-containing protein</fullName>
    </submittedName>
    <submittedName>
        <fullName evidence="2">PE family protein</fullName>
    </submittedName>
</protein>
<evidence type="ECO:0000313" key="3">
    <source>
        <dbReference type="EMBL" id="ULP45412.1"/>
    </source>
</evidence>
<keyword evidence="5" id="KW-1185">Reference proteome</keyword>
<reference evidence="2 4" key="1">
    <citation type="submission" date="2015-03" db="EMBL/GenBank/DDBJ databases">
        <authorList>
            <person name="Urmite Genomes"/>
        </authorList>
    </citation>
    <scope>NUCLEOTIDE SEQUENCE [LARGE SCALE GENOMIC DNA]</scope>
    <source>
        <strain evidence="2 4">CSUR P1491</strain>
    </source>
</reference>
<reference evidence="3" key="2">
    <citation type="submission" date="2022-08" db="EMBL/GenBank/DDBJ databases">
        <title>Complete genome sequence of 14 non-tuberculosis mycobacteria type-strains.</title>
        <authorList>
            <person name="Igarashi Y."/>
            <person name="Osugi A."/>
            <person name="Mitarai S."/>
        </authorList>
    </citation>
    <scope>NUCLEOTIDE SEQUENCE</scope>
    <source>
        <strain evidence="3">ATCC 51985</strain>
        <plasmid evidence="3">unnamed1</plasmid>
    </source>
</reference>
<name>A0A0E4H3H2_MYCLN</name>
<evidence type="ECO:0000259" key="1">
    <source>
        <dbReference type="Pfam" id="PF00934"/>
    </source>
</evidence>
<proteinExistence type="predicted"/>
<organism evidence="2 4">
    <name type="scientific">Mycobacterium lentiflavum</name>
    <dbReference type="NCBI Taxonomy" id="141349"/>
    <lineage>
        <taxon>Bacteria</taxon>
        <taxon>Bacillati</taxon>
        <taxon>Actinomycetota</taxon>
        <taxon>Actinomycetes</taxon>
        <taxon>Mycobacteriales</taxon>
        <taxon>Mycobacteriaceae</taxon>
        <taxon>Mycobacterium</taxon>
        <taxon>Mycobacterium simiae complex</taxon>
    </lineage>
</organism>
<dbReference type="STRING" id="141349.BN1232_06295"/>
<sequence length="98" mass="9375">MMFVEAPALAAQAASEGTGGATTAATLAGSAPAMGAVLPMGGEEVSVMFAQAIAAHGAQFLAVGAVGVAQREAFAATVATSAATYTAMDTVGKALLSL</sequence>
<dbReference type="OrthoDB" id="4743263at2"/>
<dbReference type="Proteomes" id="UP001055171">
    <property type="component" value="Plasmid unnamed1"/>
</dbReference>
<dbReference type="InterPro" id="IPR000084">
    <property type="entry name" value="PE-PGRS_N"/>
</dbReference>
<dbReference type="Gene3D" id="1.10.287.850">
    <property type="entry name" value="HP0062-like domain"/>
    <property type="match status" value="1"/>
</dbReference>
<dbReference type="RefSeq" id="WP_061559484.1">
    <property type="nucleotide sequence ID" value="NZ_CP092424.2"/>
</dbReference>
<accession>A0A0E4H3H2</accession>
<dbReference type="EMBL" id="CP092424">
    <property type="protein sequence ID" value="ULP45412.1"/>
    <property type="molecule type" value="Genomic_DNA"/>
</dbReference>
<dbReference type="AlphaFoldDB" id="A0A0E4H3H2"/>
<evidence type="ECO:0000313" key="5">
    <source>
        <dbReference type="Proteomes" id="UP001055171"/>
    </source>
</evidence>
<evidence type="ECO:0000313" key="2">
    <source>
        <dbReference type="EMBL" id="CQD24625.1"/>
    </source>
</evidence>
<geneLocation type="plasmid" evidence="3 5">
    <name>unnamed1</name>
</geneLocation>
<dbReference type="Proteomes" id="UP000199251">
    <property type="component" value="Unassembled WGS sequence"/>
</dbReference>
<gene>
    <name evidence="2" type="ORF">BN1232_06295</name>
    <name evidence="3" type="ORF">MJO58_28005</name>
</gene>
<feature type="domain" description="PE" evidence="1">
    <location>
        <begin position="6"/>
        <end position="90"/>
    </location>
</feature>
<dbReference type="Pfam" id="PF00934">
    <property type="entry name" value="PE"/>
    <property type="match status" value="1"/>
</dbReference>
<evidence type="ECO:0000313" key="4">
    <source>
        <dbReference type="Proteomes" id="UP000199251"/>
    </source>
</evidence>
<keyword evidence="3" id="KW-0614">Plasmid</keyword>